<evidence type="ECO:0000313" key="5">
    <source>
        <dbReference type="Proteomes" id="UP000664132"/>
    </source>
</evidence>
<keyword evidence="5" id="KW-1185">Reference proteome</keyword>
<dbReference type="OrthoDB" id="5367487at2759"/>
<dbReference type="Pfam" id="PF04082">
    <property type="entry name" value="Fungal_trans"/>
    <property type="match status" value="1"/>
</dbReference>
<comment type="caution">
    <text evidence="4">The sequence shown here is derived from an EMBL/GenBank/DDBJ whole genome shotgun (WGS) entry which is preliminary data.</text>
</comment>
<dbReference type="InterPro" id="IPR007219">
    <property type="entry name" value="XnlR_reg_dom"/>
</dbReference>
<organism evidence="4 5">
    <name type="scientific">Cadophora malorum</name>
    <dbReference type="NCBI Taxonomy" id="108018"/>
    <lineage>
        <taxon>Eukaryota</taxon>
        <taxon>Fungi</taxon>
        <taxon>Dikarya</taxon>
        <taxon>Ascomycota</taxon>
        <taxon>Pezizomycotina</taxon>
        <taxon>Leotiomycetes</taxon>
        <taxon>Helotiales</taxon>
        <taxon>Ploettnerulaceae</taxon>
        <taxon>Cadophora</taxon>
    </lineage>
</organism>
<evidence type="ECO:0000313" key="4">
    <source>
        <dbReference type="EMBL" id="KAG4421171.1"/>
    </source>
</evidence>
<feature type="domain" description="Xylanolytic transcriptional activator regulatory" evidence="3">
    <location>
        <begin position="69"/>
        <end position="237"/>
    </location>
</feature>
<gene>
    <name evidence="4" type="ORF">IFR04_005691</name>
</gene>
<protein>
    <recommendedName>
        <fullName evidence="3">Xylanolytic transcriptional activator regulatory domain-containing protein</fullName>
    </recommendedName>
</protein>
<dbReference type="PANTHER" id="PTHR47431:SF1">
    <property type="entry name" value="ZN(II)2CYS6 TRANSCRIPTION FACTOR (EUROFUNG)"/>
    <property type="match status" value="1"/>
</dbReference>
<feature type="compositionally biased region" description="Basic and acidic residues" evidence="2">
    <location>
        <begin position="1"/>
        <end position="10"/>
    </location>
</feature>
<dbReference type="GO" id="GO:0008270">
    <property type="term" value="F:zinc ion binding"/>
    <property type="evidence" value="ECO:0007669"/>
    <property type="project" value="InterPro"/>
</dbReference>
<dbReference type="AlphaFoldDB" id="A0A8H7TKP5"/>
<name>A0A8H7TKP5_9HELO</name>
<feature type="region of interest" description="Disordered" evidence="2">
    <location>
        <begin position="505"/>
        <end position="543"/>
    </location>
</feature>
<reference evidence="4" key="1">
    <citation type="submission" date="2021-02" db="EMBL/GenBank/DDBJ databases">
        <title>Genome sequence Cadophora malorum strain M34.</title>
        <authorList>
            <person name="Stefanovic E."/>
            <person name="Vu D."/>
            <person name="Scully C."/>
            <person name="Dijksterhuis J."/>
            <person name="Roader J."/>
            <person name="Houbraken J."/>
        </authorList>
    </citation>
    <scope>NUCLEOTIDE SEQUENCE</scope>
    <source>
        <strain evidence="4">M34</strain>
    </source>
</reference>
<dbReference type="Proteomes" id="UP000664132">
    <property type="component" value="Unassembled WGS sequence"/>
</dbReference>
<evidence type="ECO:0000256" key="1">
    <source>
        <dbReference type="ARBA" id="ARBA00023242"/>
    </source>
</evidence>
<proteinExistence type="predicted"/>
<dbReference type="GO" id="GO:0006351">
    <property type="term" value="P:DNA-templated transcription"/>
    <property type="evidence" value="ECO:0007669"/>
    <property type="project" value="InterPro"/>
</dbReference>
<sequence length="543" mass="60710">MDGNKEKDNGEGSSQRTANGAMPSDSLAPGSIPTNPTSSLDYALVNQNWATIQPRVQSPPMNIRRRCMEAFFQYFYDAHPFLPPRQQLLEAFKIGPPRDHLETAMIYIGSRYVRGASPSTYSLDLDCFILQQDLPRDVSTVQAMLLFAIGLDGNNERKKAVEVLIKAQRFALELGMNQREFAIMNGRGSLVCEESIRRTWWELYVVSVMVAAFHGKRVCQLSGAVSTTPLPCEERDFVNGVIPEPHTMEEFDDDSFLDEEIEWSSYAYRIAAARNLERILATDNIVFPEDPRAYNLDALLVNWNLHLPPSKVANFDQSGTFDEMMFQAHMITDLSSLLLHRRFTPLDAAAQQTIISCTAQGTVPAHCSGYDDIHSSKATQAASNISKLVGLPTPLIHHTHFFICALTHSSISHLSLWSHLPLMAGDDNLKEEIRMNAGALRAMRVVWPSAQTAFSQVTVAAQRVFEMRKDAVGEVFWRDLIGDGSADAEGDLDLSGLTGNTIVADVNNTEKRPEKQRQKEKVTSKKDKYQNSLGAKKFRLNRP</sequence>
<evidence type="ECO:0000259" key="3">
    <source>
        <dbReference type="Pfam" id="PF04082"/>
    </source>
</evidence>
<dbReference type="GO" id="GO:0003677">
    <property type="term" value="F:DNA binding"/>
    <property type="evidence" value="ECO:0007669"/>
    <property type="project" value="InterPro"/>
</dbReference>
<accession>A0A8H7TKP5</accession>
<feature type="compositionally biased region" description="Basic and acidic residues" evidence="2">
    <location>
        <begin position="508"/>
        <end position="529"/>
    </location>
</feature>
<keyword evidence="1" id="KW-0539">Nucleus</keyword>
<dbReference type="EMBL" id="JAFJYH010000070">
    <property type="protein sequence ID" value="KAG4421171.1"/>
    <property type="molecule type" value="Genomic_DNA"/>
</dbReference>
<dbReference type="CDD" id="cd12148">
    <property type="entry name" value="fungal_TF_MHR"/>
    <property type="match status" value="1"/>
</dbReference>
<feature type="region of interest" description="Disordered" evidence="2">
    <location>
        <begin position="1"/>
        <end position="33"/>
    </location>
</feature>
<dbReference type="PANTHER" id="PTHR47431">
    <property type="entry name" value="ZN(II)2CYS6 TRANSCRIPTION FACTOR (EUROFUNG)-RELATED"/>
    <property type="match status" value="1"/>
</dbReference>
<evidence type="ECO:0000256" key="2">
    <source>
        <dbReference type="SAM" id="MobiDB-lite"/>
    </source>
</evidence>